<protein>
    <submittedName>
        <fullName evidence="2">Uncharacterized protein</fullName>
    </submittedName>
</protein>
<dbReference type="RefSeq" id="XP_067804157.1">
    <property type="nucleotide sequence ID" value="XM_067945366.1"/>
</dbReference>
<sequence length="217" mass="24112">MEVEIRDDVQYAYRELGSEPDLQNLDLSSAVIFGPNRGHFVCGLVVIFVAYIQLACVMNAYGSGFGELVFVLIGFVIIAIQSFLINTTNPGEYVSFIHVHMCRIKKDTSLDDYLENADLAKLVVINDQYVTYTNRLEANIVMNVNAVLNGYQTALVLATLSKSYPFSCYVLVTMVITILVSGVKLGTYIYLISSNLTASEYLSNTYSDTNPFNQGLF</sequence>
<comment type="caution">
    <text evidence="2">The sequence shown here is derived from an EMBL/GenBank/DDBJ whole genome shotgun (WGS) entry which is preliminary data.</text>
</comment>
<dbReference type="EMBL" id="JALLKP010000001">
    <property type="protein sequence ID" value="KAK2197315.1"/>
    <property type="molecule type" value="Genomic_DNA"/>
</dbReference>
<reference evidence="2" key="1">
    <citation type="journal article" date="2023" name="Nat. Microbiol.">
        <title>Babesia duncani multi-omics identifies virulence factors and drug targets.</title>
        <authorList>
            <person name="Singh P."/>
            <person name="Lonardi S."/>
            <person name="Liang Q."/>
            <person name="Vydyam P."/>
            <person name="Khabirova E."/>
            <person name="Fang T."/>
            <person name="Gihaz S."/>
            <person name="Thekkiniath J."/>
            <person name="Munshi M."/>
            <person name="Abel S."/>
            <person name="Ciampossin L."/>
            <person name="Batugedara G."/>
            <person name="Gupta M."/>
            <person name="Lu X.M."/>
            <person name="Lenz T."/>
            <person name="Chakravarty S."/>
            <person name="Cornillot E."/>
            <person name="Hu Y."/>
            <person name="Ma W."/>
            <person name="Gonzalez L.M."/>
            <person name="Sanchez S."/>
            <person name="Estrada K."/>
            <person name="Sanchez-Flores A."/>
            <person name="Montero E."/>
            <person name="Harb O.S."/>
            <person name="Le Roch K.G."/>
            <person name="Mamoun C.B."/>
        </authorList>
    </citation>
    <scope>NUCLEOTIDE SEQUENCE</scope>
    <source>
        <strain evidence="2">WA1</strain>
    </source>
</reference>
<feature type="transmembrane region" description="Helical" evidence="1">
    <location>
        <begin position="68"/>
        <end position="85"/>
    </location>
</feature>
<dbReference type="GeneID" id="94334612"/>
<gene>
    <name evidence="2" type="ORF">BdWA1_000314</name>
</gene>
<dbReference type="Proteomes" id="UP001214638">
    <property type="component" value="Unassembled WGS sequence"/>
</dbReference>
<name>A0AAD9PLZ0_9APIC</name>
<dbReference type="KEGG" id="bdw:94334612"/>
<feature type="transmembrane region" description="Helical" evidence="1">
    <location>
        <begin position="38"/>
        <end position="61"/>
    </location>
</feature>
<keyword evidence="1" id="KW-0812">Transmembrane</keyword>
<keyword evidence="1" id="KW-0472">Membrane</keyword>
<proteinExistence type="predicted"/>
<evidence type="ECO:0000256" key="1">
    <source>
        <dbReference type="SAM" id="Phobius"/>
    </source>
</evidence>
<accession>A0AAD9PLZ0</accession>
<evidence type="ECO:0000313" key="2">
    <source>
        <dbReference type="EMBL" id="KAK2197315.1"/>
    </source>
</evidence>
<organism evidence="2 3">
    <name type="scientific">Babesia duncani</name>
    <dbReference type="NCBI Taxonomy" id="323732"/>
    <lineage>
        <taxon>Eukaryota</taxon>
        <taxon>Sar</taxon>
        <taxon>Alveolata</taxon>
        <taxon>Apicomplexa</taxon>
        <taxon>Aconoidasida</taxon>
        <taxon>Piroplasmida</taxon>
        <taxon>Babesiidae</taxon>
        <taxon>Babesia</taxon>
    </lineage>
</organism>
<feature type="transmembrane region" description="Helical" evidence="1">
    <location>
        <begin position="169"/>
        <end position="191"/>
    </location>
</feature>
<evidence type="ECO:0000313" key="3">
    <source>
        <dbReference type="Proteomes" id="UP001214638"/>
    </source>
</evidence>
<keyword evidence="3" id="KW-1185">Reference proteome</keyword>
<keyword evidence="1" id="KW-1133">Transmembrane helix</keyword>
<dbReference type="AlphaFoldDB" id="A0AAD9PLZ0"/>